<evidence type="ECO:0000256" key="4">
    <source>
        <dbReference type="ARBA" id="ARBA00022679"/>
    </source>
</evidence>
<keyword evidence="5 9" id="KW-0547">Nucleotide-binding</keyword>
<accession>A0A8E6BDG2</accession>
<dbReference type="UniPathway" id="UPA00068">
    <property type="reaction ID" value="UER00107"/>
</dbReference>
<dbReference type="Proteomes" id="UP000676194">
    <property type="component" value="Chromosome"/>
</dbReference>
<protein>
    <recommendedName>
        <fullName evidence="9">Acetylglutamate kinase</fullName>
        <ecNumber evidence="9">2.7.2.8</ecNumber>
    </recommendedName>
    <alternativeName>
        <fullName evidence="9">N-acetyl-L-glutamate 5-phosphotransferase</fullName>
    </alternativeName>
    <alternativeName>
        <fullName evidence="9">NAG kinase</fullName>
        <shortName evidence="9">NAGK</shortName>
    </alternativeName>
</protein>
<evidence type="ECO:0000256" key="7">
    <source>
        <dbReference type="ARBA" id="ARBA00022840"/>
    </source>
</evidence>
<sequence>MDDAIRKAEILIEALGYIHAFRHRQVVIKLGGSAMEEPAALRSTLQSILFLAAVGLRPVLVHGGGKPIDRAMTAANLPTKKVLGRRYTDEATLAIVAKVLREDINDSIVRQMRELGGRAVSLHTGSTQALFGERLKLKGPDGELVDLGNVGEVNKIDGDLISSFTDAGLIPVLPCLAYDAHGNWLNVNADTAAAAVAGFLKAAKLILLTDTPGILRDRQDPKTLISSLNEAESRKLIAEGIIDSGMIPKVEACFDCLRSGVEQTHVIDGRLRYSLLLEIFTKSGIGTEIRL</sequence>
<dbReference type="Pfam" id="PF00696">
    <property type="entry name" value="AA_kinase"/>
    <property type="match status" value="1"/>
</dbReference>
<evidence type="ECO:0000256" key="5">
    <source>
        <dbReference type="ARBA" id="ARBA00022741"/>
    </source>
</evidence>
<keyword evidence="12" id="KW-1185">Reference proteome</keyword>
<dbReference type="EMBL" id="CP074694">
    <property type="protein sequence ID" value="QVL34910.1"/>
    <property type="molecule type" value="Genomic_DNA"/>
</dbReference>
<reference evidence="11" key="1">
    <citation type="submission" date="2021-05" db="EMBL/GenBank/DDBJ databases">
        <title>Complete genome sequence of the cellulolytic planctomycete Telmatocola sphagniphila SP2T and characterization of the first cellulase from planctomycetes.</title>
        <authorList>
            <person name="Rakitin A.L."/>
            <person name="Beletsky A.V."/>
            <person name="Naumoff D.G."/>
            <person name="Kulichevskaya I.S."/>
            <person name="Mardanov A.V."/>
            <person name="Ravin N.V."/>
            <person name="Dedysh S.N."/>
        </authorList>
    </citation>
    <scope>NUCLEOTIDE SEQUENCE</scope>
    <source>
        <strain evidence="11">SP2T</strain>
    </source>
</reference>
<feature type="site" description="Transition state stabilizer" evidence="9">
    <location>
        <position position="29"/>
    </location>
</feature>
<dbReference type="InterPro" id="IPR001057">
    <property type="entry name" value="Glu/AcGlu_kinase"/>
</dbReference>
<dbReference type="Gene3D" id="3.40.1160.10">
    <property type="entry name" value="Acetylglutamate kinase-like"/>
    <property type="match status" value="1"/>
</dbReference>
<keyword evidence="6 9" id="KW-0418">Kinase</keyword>
<comment type="pathway">
    <text evidence="1 9">Amino-acid biosynthesis; L-arginine biosynthesis; N(2)-acetyl-L-ornithine from L-glutamate: step 2/4.</text>
</comment>
<dbReference type="InterPro" id="IPR036393">
    <property type="entry name" value="AceGlu_kinase-like_sf"/>
</dbReference>
<dbReference type="PRINTS" id="PR00474">
    <property type="entry name" value="GLU5KINASE"/>
</dbReference>
<dbReference type="EC" id="2.7.2.8" evidence="9"/>
<gene>
    <name evidence="9 11" type="primary">argB</name>
    <name evidence="11" type="ORF">KIH39_12385</name>
</gene>
<dbReference type="AlphaFoldDB" id="A0A8E6BDG2"/>
<dbReference type="PANTHER" id="PTHR23342">
    <property type="entry name" value="N-ACETYLGLUTAMATE SYNTHASE"/>
    <property type="match status" value="1"/>
</dbReference>
<keyword evidence="3 9" id="KW-0028">Amino-acid biosynthesis</keyword>
<feature type="binding site" evidence="9">
    <location>
        <position position="86"/>
    </location>
    <ligand>
        <name>substrate</name>
    </ligand>
</feature>
<name>A0A8E6BDG2_9BACT</name>
<feature type="site" description="Transition state stabilizer" evidence="9">
    <location>
        <position position="249"/>
    </location>
</feature>
<evidence type="ECO:0000313" key="11">
    <source>
        <dbReference type="EMBL" id="QVL34910.1"/>
    </source>
</evidence>
<comment type="subcellular location">
    <subcellularLocation>
        <location evidence="9">Cytoplasm</location>
    </subcellularLocation>
</comment>
<dbReference type="FunFam" id="3.40.1160.10:FF:000004">
    <property type="entry name" value="Acetylglutamate kinase"/>
    <property type="match status" value="1"/>
</dbReference>
<dbReference type="PIRSF" id="PIRSF000728">
    <property type="entry name" value="NAGK"/>
    <property type="match status" value="1"/>
</dbReference>
<dbReference type="GO" id="GO:0042450">
    <property type="term" value="P:L-arginine biosynthetic process via ornithine"/>
    <property type="evidence" value="ECO:0007669"/>
    <property type="project" value="UniProtKB-UniRule"/>
</dbReference>
<dbReference type="InterPro" id="IPR001048">
    <property type="entry name" value="Asp/Glu/Uridylate_kinase"/>
</dbReference>
<dbReference type="SUPFAM" id="SSF53633">
    <property type="entry name" value="Carbamate kinase-like"/>
    <property type="match status" value="1"/>
</dbReference>
<dbReference type="GO" id="GO:0005524">
    <property type="term" value="F:ATP binding"/>
    <property type="evidence" value="ECO:0007669"/>
    <property type="project" value="UniProtKB-UniRule"/>
</dbReference>
<dbReference type="PANTHER" id="PTHR23342:SF0">
    <property type="entry name" value="N-ACETYLGLUTAMATE SYNTHASE, MITOCHONDRIAL"/>
    <property type="match status" value="1"/>
</dbReference>
<organism evidence="11 12">
    <name type="scientific">Telmatocola sphagniphila</name>
    <dbReference type="NCBI Taxonomy" id="1123043"/>
    <lineage>
        <taxon>Bacteria</taxon>
        <taxon>Pseudomonadati</taxon>
        <taxon>Planctomycetota</taxon>
        <taxon>Planctomycetia</taxon>
        <taxon>Gemmatales</taxon>
        <taxon>Gemmataceae</taxon>
    </lineage>
</organism>
<dbReference type="HAMAP" id="MF_00082">
    <property type="entry name" value="ArgB"/>
    <property type="match status" value="1"/>
</dbReference>
<evidence type="ECO:0000256" key="2">
    <source>
        <dbReference type="ARBA" id="ARBA00022571"/>
    </source>
</evidence>
<comment type="catalytic activity">
    <reaction evidence="8 9">
        <text>N-acetyl-L-glutamate + ATP = N-acetyl-L-glutamyl 5-phosphate + ADP</text>
        <dbReference type="Rhea" id="RHEA:14629"/>
        <dbReference type="ChEBI" id="CHEBI:30616"/>
        <dbReference type="ChEBI" id="CHEBI:44337"/>
        <dbReference type="ChEBI" id="CHEBI:57936"/>
        <dbReference type="ChEBI" id="CHEBI:456216"/>
        <dbReference type="EC" id="2.7.2.8"/>
    </reaction>
</comment>
<evidence type="ECO:0000256" key="8">
    <source>
        <dbReference type="ARBA" id="ARBA00048141"/>
    </source>
</evidence>
<dbReference type="RefSeq" id="WP_213500401.1">
    <property type="nucleotide sequence ID" value="NZ_CP074694.1"/>
</dbReference>
<feature type="binding site" evidence="9">
    <location>
        <position position="186"/>
    </location>
    <ligand>
        <name>substrate</name>
    </ligand>
</feature>
<evidence type="ECO:0000259" key="10">
    <source>
        <dbReference type="Pfam" id="PF00696"/>
    </source>
</evidence>
<dbReference type="GO" id="GO:0003991">
    <property type="term" value="F:acetylglutamate kinase activity"/>
    <property type="evidence" value="ECO:0007669"/>
    <property type="project" value="UniProtKB-UniRule"/>
</dbReference>
<dbReference type="KEGG" id="tsph:KIH39_12385"/>
<keyword evidence="2 9" id="KW-0055">Arginine biosynthesis</keyword>
<dbReference type="InterPro" id="IPR004662">
    <property type="entry name" value="AcgluKinase_fam"/>
</dbReference>
<comment type="similarity">
    <text evidence="9">Belongs to the acetylglutamate kinase family. ArgB subfamily.</text>
</comment>
<dbReference type="GO" id="GO:0005737">
    <property type="term" value="C:cytoplasm"/>
    <property type="evidence" value="ECO:0007669"/>
    <property type="project" value="UniProtKB-SubCell"/>
</dbReference>
<comment type="function">
    <text evidence="9">Catalyzes the ATP-dependent phosphorylation of N-acetyl-L-glutamate.</text>
</comment>
<feature type="binding site" evidence="9">
    <location>
        <begin position="64"/>
        <end position="65"/>
    </location>
    <ligand>
        <name>substrate</name>
    </ligand>
</feature>
<keyword evidence="4 9" id="KW-0808">Transferase</keyword>
<evidence type="ECO:0000313" key="12">
    <source>
        <dbReference type="Proteomes" id="UP000676194"/>
    </source>
</evidence>
<evidence type="ECO:0000256" key="1">
    <source>
        <dbReference type="ARBA" id="ARBA00004828"/>
    </source>
</evidence>
<evidence type="ECO:0000256" key="6">
    <source>
        <dbReference type="ARBA" id="ARBA00022777"/>
    </source>
</evidence>
<keyword evidence="7 9" id="KW-0067">ATP-binding</keyword>
<proteinExistence type="inferred from homology"/>
<keyword evidence="9" id="KW-0963">Cytoplasm</keyword>
<evidence type="ECO:0000256" key="3">
    <source>
        <dbReference type="ARBA" id="ARBA00022605"/>
    </source>
</evidence>
<dbReference type="InterPro" id="IPR037528">
    <property type="entry name" value="ArgB"/>
</dbReference>
<dbReference type="NCBIfam" id="TIGR00761">
    <property type="entry name" value="argB"/>
    <property type="match status" value="1"/>
</dbReference>
<evidence type="ECO:0000256" key="9">
    <source>
        <dbReference type="HAMAP-Rule" id="MF_00082"/>
    </source>
</evidence>
<feature type="domain" description="Aspartate/glutamate/uridylate kinase" evidence="10">
    <location>
        <begin position="26"/>
        <end position="268"/>
    </location>
</feature>